<keyword evidence="2" id="KW-0479">Metal-binding</keyword>
<reference evidence="4" key="1">
    <citation type="journal article" date="2019" name="Int. J. Syst. Evol. Microbiol.">
        <title>The Global Catalogue of Microorganisms (GCM) 10K type strain sequencing project: providing services to taxonomists for standard genome sequencing and annotation.</title>
        <authorList>
            <consortium name="The Broad Institute Genomics Platform"/>
            <consortium name="The Broad Institute Genome Sequencing Center for Infectious Disease"/>
            <person name="Wu L."/>
            <person name="Ma J."/>
        </authorList>
    </citation>
    <scope>NUCLEOTIDE SEQUENCE [LARGE SCALE GENOMIC DNA]</scope>
    <source>
        <strain evidence="4">JCM 17986</strain>
    </source>
</reference>
<name>A0ABP9HD73_9ACTN</name>
<accession>A0ABP9HD73</accession>
<keyword evidence="4" id="KW-1185">Reference proteome</keyword>
<organism evidence="3 4">
    <name type="scientific">Yinghuangia aomiensis</name>
    <dbReference type="NCBI Taxonomy" id="676205"/>
    <lineage>
        <taxon>Bacteria</taxon>
        <taxon>Bacillati</taxon>
        <taxon>Actinomycetota</taxon>
        <taxon>Actinomycetes</taxon>
        <taxon>Kitasatosporales</taxon>
        <taxon>Streptomycetaceae</taxon>
        <taxon>Yinghuangia</taxon>
    </lineage>
</organism>
<keyword evidence="2" id="KW-0503">Monooxygenase</keyword>
<evidence type="ECO:0000256" key="2">
    <source>
        <dbReference type="RuleBase" id="RU000461"/>
    </source>
</evidence>
<dbReference type="EMBL" id="BAABHS010000012">
    <property type="protein sequence ID" value="GAA4967911.1"/>
    <property type="molecule type" value="Genomic_DNA"/>
</dbReference>
<evidence type="ECO:0000313" key="4">
    <source>
        <dbReference type="Proteomes" id="UP001500466"/>
    </source>
</evidence>
<keyword evidence="2" id="KW-0349">Heme</keyword>
<dbReference type="PROSITE" id="PS00086">
    <property type="entry name" value="CYTOCHROME_P450"/>
    <property type="match status" value="1"/>
</dbReference>
<dbReference type="Gene3D" id="1.10.630.10">
    <property type="entry name" value="Cytochrome P450"/>
    <property type="match status" value="1"/>
</dbReference>
<dbReference type="InterPro" id="IPR017972">
    <property type="entry name" value="Cyt_P450_CS"/>
</dbReference>
<evidence type="ECO:0000256" key="1">
    <source>
        <dbReference type="ARBA" id="ARBA00010617"/>
    </source>
</evidence>
<evidence type="ECO:0000313" key="3">
    <source>
        <dbReference type="EMBL" id="GAA4967911.1"/>
    </source>
</evidence>
<dbReference type="InterPro" id="IPR001128">
    <property type="entry name" value="Cyt_P450"/>
</dbReference>
<dbReference type="Proteomes" id="UP001500466">
    <property type="component" value="Unassembled WGS sequence"/>
</dbReference>
<keyword evidence="2" id="KW-0560">Oxidoreductase</keyword>
<dbReference type="PANTHER" id="PTHR46696">
    <property type="entry name" value="P450, PUTATIVE (EUROFUNG)-RELATED"/>
    <property type="match status" value="1"/>
</dbReference>
<keyword evidence="2" id="KW-0408">Iron</keyword>
<dbReference type="RefSeq" id="WP_345676547.1">
    <property type="nucleotide sequence ID" value="NZ_BAABHS010000012.1"/>
</dbReference>
<dbReference type="SUPFAM" id="SSF48264">
    <property type="entry name" value="Cytochrome P450"/>
    <property type="match status" value="1"/>
</dbReference>
<proteinExistence type="inferred from homology"/>
<dbReference type="InterPro" id="IPR036396">
    <property type="entry name" value="Cyt_P450_sf"/>
</dbReference>
<comment type="similarity">
    <text evidence="1 2">Belongs to the cytochrome P450 family.</text>
</comment>
<dbReference type="InterPro" id="IPR002397">
    <property type="entry name" value="Cyt_P450_B"/>
</dbReference>
<dbReference type="PANTHER" id="PTHR46696:SF3">
    <property type="entry name" value="PULCHERRIMINIC ACID SYNTHASE"/>
    <property type="match status" value="1"/>
</dbReference>
<dbReference type="PRINTS" id="PR00359">
    <property type="entry name" value="BP450"/>
</dbReference>
<gene>
    <name evidence="3" type="ORF">GCM10023205_36110</name>
</gene>
<sequence>MTSDVGALDPTRLKELFDLRSGVNEHSGAAYHDDPYPVWHRLREAAPVHRGIVHELTGFAGPAAFQGLPHPEREHFSAFSYAACDAAFRDETVFVSSESAADGRDFEHGIEGPQSSILYMNGKEHRRYRGLVQPSFVPPRAKWWMDNWITTTVHALIDNFAAAGRADLNTDFCAAIPTLTITGSLGIPAAQALDLRASMIPGAIDTAVFAGIVAPAVASRREQPGDDLLSVLVEAELTDEDGVHHRLSDAEIMSFAYLLLVAGSGTTWKQMGITLAALLARPKVLDAVRADRALLRPAIEESLRWTPTDPMFSRYVARDIDFHGMSLPRGSVLHLCIGAANRDPARWESPDDYDPTRPARAHLGFGRGPHVCLGTHVARAEMAVGIGALLDRLPNLRLDPDAAPPRFIGMYERGATEIPVLFG</sequence>
<dbReference type="Pfam" id="PF00067">
    <property type="entry name" value="p450"/>
    <property type="match status" value="1"/>
</dbReference>
<protein>
    <submittedName>
        <fullName evidence="3">Cytochrome P450</fullName>
    </submittedName>
</protein>
<comment type="caution">
    <text evidence="3">The sequence shown here is derived from an EMBL/GenBank/DDBJ whole genome shotgun (WGS) entry which is preliminary data.</text>
</comment>